<gene>
    <name evidence="1" type="ORF">GOBAR_AA13663</name>
</gene>
<sequence>MSVELESKSHSHGGVCKAERVRRKKQVAVEDRFGTYIGAVLVGGGGYFQRKYTGPGAVEGVLLAYYAFGELFSRRFLRLIGERLNRARLTNNCDSVVIAVVSYGNEPTELQSPSGEVFGCWEPNKSKREETTVAVRKEKRGFLRTMKSKIPALAVGVSSNGTLKGSTGRSVSGTPWSAVCSGWAEVRARAKLDCKRRNVDEVRFLSGAVNRFNGPSWS</sequence>
<evidence type="ECO:0000313" key="2">
    <source>
        <dbReference type="Proteomes" id="UP000239757"/>
    </source>
</evidence>
<dbReference type="Proteomes" id="UP000239757">
    <property type="component" value="Unassembled WGS sequence"/>
</dbReference>
<accession>A0A2P5XUI0</accession>
<organism evidence="1 2">
    <name type="scientific">Gossypium barbadense</name>
    <name type="common">Sea Island cotton</name>
    <name type="synonym">Hibiscus barbadensis</name>
    <dbReference type="NCBI Taxonomy" id="3634"/>
    <lineage>
        <taxon>Eukaryota</taxon>
        <taxon>Viridiplantae</taxon>
        <taxon>Streptophyta</taxon>
        <taxon>Embryophyta</taxon>
        <taxon>Tracheophyta</taxon>
        <taxon>Spermatophyta</taxon>
        <taxon>Magnoliopsida</taxon>
        <taxon>eudicotyledons</taxon>
        <taxon>Gunneridae</taxon>
        <taxon>Pentapetalae</taxon>
        <taxon>rosids</taxon>
        <taxon>malvids</taxon>
        <taxon>Malvales</taxon>
        <taxon>Malvaceae</taxon>
        <taxon>Malvoideae</taxon>
        <taxon>Gossypium</taxon>
    </lineage>
</organism>
<dbReference type="EMBL" id="KZ664206">
    <property type="protein sequence ID" value="PPS06988.1"/>
    <property type="molecule type" value="Genomic_DNA"/>
</dbReference>
<dbReference type="AlphaFoldDB" id="A0A2P5XUI0"/>
<evidence type="ECO:0000313" key="1">
    <source>
        <dbReference type="EMBL" id="PPS06988.1"/>
    </source>
</evidence>
<proteinExistence type="predicted"/>
<protein>
    <submittedName>
        <fullName evidence="1">Uncharacterized protein</fullName>
    </submittedName>
</protein>
<name>A0A2P5XUI0_GOSBA</name>
<reference evidence="1 2" key="1">
    <citation type="submission" date="2015-01" db="EMBL/GenBank/DDBJ databases">
        <title>Genome of allotetraploid Gossypium barbadense reveals genomic plasticity and fiber elongation in cotton evolution.</title>
        <authorList>
            <person name="Chen X."/>
            <person name="Liu X."/>
            <person name="Zhao B."/>
            <person name="Zheng H."/>
            <person name="Hu Y."/>
            <person name="Lu G."/>
            <person name="Yang C."/>
            <person name="Chen J."/>
            <person name="Shan C."/>
            <person name="Zhang L."/>
            <person name="Zhou Y."/>
            <person name="Wang L."/>
            <person name="Guo W."/>
            <person name="Bai Y."/>
            <person name="Ruan J."/>
            <person name="Shangguan X."/>
            <person name="Mao Y."/>
            <person name="Jiang J."/>
            <person name="Zhu Y."/>
            <person name="Lei J."/>
            <person name="Kang H."/>
            <person name="Chen S."/>
            <person name="He X."/>
            <person name="Wang R."/>
            <person name="Wang Y."/>
            <person name="Chen J."/>
            <person name="Wang L."/>
            <person name="Yu S."/>
            <person name="Wang B."/>
            <person name="Wei J."/>
            <person name="Song S."/>
            <person name="Lu X."/>
            <person name="Gao Z."/>
            <person name="Gu W."/>
            <person name="Deng X."/>
            <person name="Ma D."/>
            <person name="Wang S."/>
            <person name="Liang W."/>
            <person name="Fang L."/>
            <person name="Cai C."/>
            <person name="Zhu X."/>
            <person name="Zhou B."/>
            <person name="Zhang Y."/>
            <person name="Chen Z."/>
            <person name="Xu S."/>
            <person name="Zhu R."/>
            <person name="Wang S."/>
            <person name="Zhang T."/>
            <person name="Zhao G."/>
        </authorList>
    </citation>
    <scope>NUCLEOTIDE SEQUENCE [LARGE SCALE GENOMIC DNA]</scope>
    <source>
        <strain evidence="2">cv. Xinhai21</strain>
        <tissue evidence="1">Leaf</tissue>
    </source>
</reference>